<evidence type="ECO:0000313" key="4">
    <source>
        <dbReference type="EMBL" id="GFN82918.1"/>
    </source>
</evidence>
<name>A0AAV3YIT1_9GAST</name>
<sequence length="773" mass="87812">MGTLKEKIKAVKCAFTLDVAGDFSPDRLRQIKPLLESEIKDLETVKQRYEYDDEELCQALDLLTFVESKVGSKRIALEINEKAMEFSKNCFTPLFSRGNRIYLLWKAGDYSQIKADLMELDKIRENASQRATATIKARQAYCYLRLGGPKNLKEAITLYEEALEIFPGMHLWRLQAARVYRRISHPNMFGKNNINLKLKSERERKADEFCHLVTRRSQNPRLQAFAFADLAVGVFSRKEVNDNLADFCREALRLCGNHPYVLVNCGKSLQFKDTKMAVELLTKATEISPTSHTFDQLGKCLNRFALRQKNIPALSEDLAKEAERSYHQALLLSPYNIPARYSLGRLLRCRGKAEMALSEFMKIISAYEYDNYALTLMKTYEQASLCLLELYPDDVYTPSCTDNATIVNPKDDAEEMLIKALSIAFKLLSQREIQTSFRELLSLLENITDTKDTPEALLFLTKAYRLAKDPEKSLKAVEKHFEITTSEDAVVMTSAIKAYLDLGRFEDAFALMNRSIACCEATTIDDSLYNKVALSAARSRLLHYGGDAPFVFQSVFDSYRLTRHGLGTSGEARELSHAACPEEEMSDSCDKLDVLIVYDDSRDGAEELSPLKDICSKVQRLMKKVFGLNVSINLHRCCAGIPEAFALLDEMTKAELVLVVFGPEKLDGEFENLLKFLPNVMIKSEENRNPPQVFVAVTEDRVRLPSAVRQCQKIQISDVVESLNVFEELHPQRQRDDLYGVINNESVTACVENMMSFFCSLLSINWPFTTEES</sequence>
<dbReference type="PANTHER" id="PTHR12558:SF13">
    <property type="entry name" value="CELL DIVISION CYCLE PROTEIN 27 HOMOLOG"/>
    <property type="match status" value="1"/>
</dbReference>
<dbReference type="Gene3D" id="1.25.40.10">
    <property type="entry name" value="Tetratricopeptide repeat domain"/>
    <property type="match status" value="3"/>
</dbReference>
<protein>
    <recommendedName>
        <fullName evidence="3">Cell division cycle protein 27 homolog</fullName>
    </recommendedName>
</protein>
<evidence type="ECO:0000256" key="3">
    <source>
        <dbReference type="ARBA" id="ARBA00039307"/>
    </source>
</evidence>
<dbReference type="InterPro" id="IPR011990">
    <property type="entry name" value="TPR-like_helical_dom_sf"/>
</dbReference>
<dbReference type="EMBL" id="BLXT01001042">
    <property type="protein sequence ID" value="GFN82918.1"/>
    <property type="molecule type" value="Genomic_DNA"/>
</dbReference>
<evidence type="ECO:0000256" key="2">
    <source>
        <dbReference type="ARBA" id="ARBA00038210"/>
    </source>
</evidence>
<comment type="similarity">
    <text evidence="2">Belongs to the APC3/CDC27 family.</text>
</comment>
<evidence type="ECO:0000256" key="1">
    <source>
        <dbReference type="ARBA" id="ARBA00022803"/>
    </source>
</evidence>
<dbReference type="Proteomes" id="UP000735302">
    <property type="component" value="Unassembled WGS sequence"/>
</dbReference>
<evidence type="ECO:0000313" key="5">
    <source>
        <dbReference type="Proteomes" id="UP000735302"/>
    </source>
</evidence>
<dbReference type="SMART" id="SM00028">
    <property type="entry name" value="TPR"/>
    <property type="match status" value="4"/>
</dbReference>
<proteinExistence type="inferred from homology"/>
<comment type="caution">
    <text evidence="4">The sequence shown here is derived from an EMBL/GenBank/DDBJ whole genome shotgun (WGS) entry which is preliminary data.</text>
</comment>
<dbReference type="AlphaFoldDB" id="A0AAV3YIT1"/>
<keyword evidence="1" id="KW-0802">TPR repeat</keyword>
<accession>A0AAV3YIT1</accession>
<gene>
    <name evidence="4" type="ORF">PoB_000942400</name>
</gene>
<dbReference type="InterPro" id="IPR019734">
    <property type="entry name" value="TPR_rpt"/>
</dbReference>
<organism evidence="4 5">
    <name type="scientific">Plakobranchus ocellatus</name>
    <dbReference type="NCBI Taxonomy" id="259542"/>
    <lineage>
        <taxon>Eukaryota</taxon>
        <taxon>Metazoa</taxon>
        <taxon>Spiralia</taxon>
        <taxon>Lophotrochozoa</taxon>
        <taxon>Mollusca</taxon>
        <taxon>Gastropoda</taxon>
        <taxon>Heterobranchia</taxon>
        <taxon>Euthyneura</taxon>
        <taxon>Panpulmonata</taxon>
        <taxon>Sacoglossa</taxon>
        <taxon>Placobranchoidea</taxon>
        <taxon>Plakobranchidae</taxon>
        <taxon>Plakobranchus</taxon>
    </lineage>
</organism>
<keyword evidence="5" id="KW-1185">Reference proteome</keyword>
<dbReference type="PANTHER" id="PTHR12558">
    <property type="entry name" value="CELL DIVISION CYCLE 16,23,27"/>
    <property type="match status" value="1"/>
</dbReference>
<reference evidence="4 5" key="1">
    <citation type="journal article" date="2021" name="Elife">
        <title>Chloroplast acquisition without the gene transfer in kleptoplastic sea slugs, Plakobranchus ocellatus.</title>
        <authorList>
            <person name="Maeda T."/>
            <person name="Takahashi S."/>
            <person name="Yoshida T."/>
            <person name="Shimamura S."/>
            <person name="Takaki Y."/>
            <person name="Nagai Y."/>
            <person name="Toyoda A."/>
            <person name="Suzuki Y."/>
            <person name="Arimoto A."/>
            <person name="Ishii H."/>
            <person name="Satoh N."/>
            <person name="Nishiyama T."/>
            <person name="Hasebe M."/>
            <person name="Maruyama T."/>
            <person name="Minagawa J."/>
            <person name="Obokata J."/>
            <person name="Shigenobu S."/>
        </authorList>
    </citation>
    <scope>NUCLEOTIDE SEQUENCE [LARGE SCALE GENOMIC DNA]</scope>
</reference>
<dbReference type="SUPFAM" id="SSF48452">
    <property type="entry name" value="TPR-like"/>
    <property type="match status" value="3"/>
</dbReference>